<feature type="transmembrane region" description="Helical" evidence="7">
    <location>
        <begin position="273"/>
        <end position="292"/>
    </location>
</feature>
<feature type="transmembrane region" description="Helical" evidence="7">
    <location>
        <begin position="381"/>
        <end position="404"/>
    </location>
</feature>
<dbReference type="Proteomes" id="UP000717328">
    <property type="component" value="Unassembled WGS sequence"/>
</dbReference>
<feature type="transmembrane region" description="Helical" evidence="7">
    <location>
        <begin position="199"/>
        <end position="220"/>
    </location>
</feature>
<keyword evidence="5 7" id="KW-0472">Membrane</keyword>
<evidence type="ECO:0000256" key="7">
    <source>
        <dbReference type="SAM" id="Phobius"/>
    </source>
</evidence>
<evidence type="ECO:0000256" key="4">
    <source>
        <dbReference type="ARBA" id="ARBA00022989"/>
    </source>
</evidence>
<feature type="transmembrane region" description="Helical" evidence="7">
    <location>
        <begin position="313"/>
        <end position="332"/>
    </location>
</feature>
<feature type="region of interest" description="Disordered" evidence="6">
    <location>
        <begin position="1"/>
        <end position="23"/>
    </location>
</feature>
<dbReference type="CDD" id="cd13132">
    <property type="entry name" value="MATE_eukaryotic"/>
    <property type="match status" value="1"/>
</dbReference>
<name>A0A9P7FVM0_9AGAR</name>
<feature type="transmembrane region" description="Helical" evidence="7">
    <location>
        <begin position="352"/>
        <end position="374"/>
    </location>
</feature>
<keyword evidence="3 7" id="KW-0812">Transmembrane</keyword>
<proteinExistence type="inferred from homology"/>
<dbReference type="OrthoDB" id="2126698at2759"/>
<accession>A0A9P7FVM0</accession>
<reference evidence="8" key="1">
    <citation type="submission" date="2021-02" db="EMBL/GenBank/DDBJ databases">
        <authorList>
            <person name="Nieuwenhuis M."/>
            <person name="Van De Peppel L.J.J."/>
        </authorList>
    </citation>
    <scope>NUCLEOTIDE SEQUENCE</scope>
    <source>
        <strain evidence="8">D49</strain>
    </source>
</reference>
<dbReference type="PANTHER" id="PTHR11206">
    <property type="entry name" value="MULTIDRUG RESISTANCE PROTEIN"/>
    <property type="match status" value="1"/>
</dbReference>
<dbReference type="AlphaFoldDB" id="A0A9P7FVM0"/>
<evidence type="ECO:0000256" key="3">
    <source>
        <dbReference type="ARBA" id="ARBA00022692"/>
    </source>
</evidence>
<evidence type="ECO:0000256" key="2">
    <source>
        <dbReference type="ARBA" id="ARBA00010199"/>
    </source>
</evidence>
<dbReference type="Pfam" id="PF01554">
    <property type="entry name" value="MatE"/>
    <property type="match status" value="2"/>
</dbReference>
<evidence type="ECO:0008006" key="10">
    <source>
        <dbReference type="Google" id="ProtNLM"/>
    </source>
</evidence>
<dbReference type="InterPro" id="IPR002528">
    <property type="entry name" value="MATE_fam"/>
</dbReference>
<gene>
    <name evidence="8" type="ORF">H0H81_008702</name>
</gene>
<feature type="transmembrane region" description="Helical" evidence="7">
    <location>
        <begin position="128"/>
        <end position="148"/>
    </location>
</feature>
<feature type="transmembrane region" description="Helical" evidence="7">
    <location>
        <begin position="83"/>
        <end position="108"/>
    </location>
</feature>
<reference evidence="8" key="2">
    <citation type="submission" date="2021-10" db="EMBL/GenBank/DDBJ databases">
        <title>Phylogenomics reveals ancestral predisposition of the termite-cultivated fungus Termitomyces towards a domesticated lifestyle.</title>
        <authorList>
            <person name="Auxier B."/>
            <person name="Grum-Grzhimaylo A."/>
            <person name="Cardenas M.E."/>
            <person name="Lodge J.D."/>
            <person name="Laessoe T."/>
            <person name="Pedersen O."/>
            <person name="Smith M.E."/>
            <person name="Kuyper T.W."/>
            <person name="Franco-Molano E.A."/>
            <person name="Baroni T.J."/>
            <person name="Aanen D.K."/>
        </authorList>
    </citation>
    <scope>NUCLEOTIDE SEQUENCE</scope>
    <source>
        <strain evidence="8">D49</strain>
    </source>
</reference>
<comment type="caution">
    <text evidence="8">The sequence shown here is derived from an EMBL/GenBank/DDBJ whole genome shotgun (WGS) entry which is preliminary data.</text>
</comment>
<dbReference type="GO" id="GO:1990961">
    <property type="term" value="P:xenobiotic detoxification by transmembrane export across the plasma membrane"/>
    <property type="evidence" value="ECO:0007669"/>
    <property type="project" value="InterPro"/>
</dbReference>
<keyword evidence="4 7" id="KW-1133">Transmembrane helix</keyword>
<feature type="transmembrane region" description="Helical" evidence="7">
    <location>
        <begin position="410"/>
        <end position="433"/>
    </location>
</feature>
<evidence type="ECO:0000256" key="5">
    <source>
        <dbReference type="ARBA" id="ARBA00023136"/>
    </source>
</evidence>
<dbReference type="GO" id="GO:0016020">
    <property type="term" value="C:membrane"/>
    <property type="evidence" value="ECO:0007669"/>
    <property type="project" value="UniProtKB-SubCell"/>
</dbReference>
<comment type="subcellular location">
    <subcellularLocation>
        <location evidence="1">Membrane</location>
        <topology evidence="1">Multi-pass membrane protein</topology>
    </subcellularLocation>
</comment>
<comment type="similarity">
    <text evidence="2">Belongs to the multi antimicrobial extrusion (MATE) (TC 2.A.66.1) family.</text>
</comment>
<keyword evidence="9" id="KW-1185">Reference proteome</keyword>
<dbReference type="EMBL" id="JABCKI010005738">
    <property type="protein sequence ID" value="KAG5638933.1"/>
    <property type="molecule type" value="Genomic_DNA"/>
</dbReference>
<protein>
    <recommendedName>
        <fullName evidence="10">MATE efflux family protein</fullName>
    </recommendedName>
</protein>
<sequence>MSPTLITRAPPESEGRLADSPTAPTEYTSLIGRYHEGPRKGAIFLEEMRVIATYALPIFGSQLLESSLVFVPVISVGHLSTKALAAISLASLTGSVTGASILQGLASALDTLLPSAYTSSQPQLMGLWAQRMIVVLFIALLPIYAIWFNAEVILLAMKQDPEVARLASLYLRWFSLGLPAFAFNAISRRYFQSQGLFFVQTRITFIVAPVNVLINYLLVWGPKQTRLGFIGAPLATAISFNFIALLSLLYGVYFAPRKAWHPISMRMFTNLGFLTRLGFFGPVALASQSILLTSSATTFQAAFSLASATSIRIGHLLALIISLITCMMYMGLRHSWARLFNDDPEVIKLVASVIPLIAFFQLMDANAAVGAAILRARGIQFTGAILNTSAYYGVGLPIGVWLAFRWNLGLHGLWTGLAVALIYCSSIATAICLKADWNHEVMKVEQRIAAEEQLRGAEEDGFA</sequence>
<feature type="transmembrane region" description="Helical" evidence="7">
    <location>
        <begin position="227"/>
        <end position="253"/>
    </location>
</feature>
<organism evidence="8 9">
    <name type="scientific">Sphagnurus paluster</name>
    <dbReference type="NCBI Taxonomy" id="117069"/>
    <lineage>
        <taxon>Eukaryota</taxon>
        <taxon>Fungi</taxon>
        <taxon>Dikarya</taxon>
        <taxon>Basidiomycota</taxon>
        <taxon>Agaricomycotina</taxon>
        <taxon>Agaricomycetes</taxon>
        <taxon>Agaricomycetidae</taxon>
        <taxon>Agaricales</taxon>
        <taxon>Tricholomatineae</taxon>
        <taxon>Lyophyllaceae</taxon>
        <taxon>Sphagnurus</taxon>
    </lineage>
</organism>
<feature type="transmembrane region" description="Helical" evidence="7">
    <location>
        <begin position="169"/>
        <end position="187"/>
    </location>
</feature>
<dbReference type="GO" id="GO:0042910">
    <property type="term" value="F:xenobiotic transmembrane transporter activity"/>
    <property type="evidence" value="ECO:0007669"/>
    <property type="project" value="InterPro"/>
</dbReference>
<dbReference type="InterPro" id="IPR045069">
    <property type="entry name" value="MATE_euk"/>
</dbReference>
<evidence type="ECO:0000313" key="8">
    <source>
        <dbReference type="EMBL" id="KAG5638933.1"/>
    </source>
</evidence>
<dbReference type="GO" id="GO:0015297">
    <property type="term" value="F:antiporter activity"/>
    <property type="evidence" value="ECO:0007669"/>
    <property type="project" value="InterPro"/>
</dbReference>
<evidence type="ECO:0000313" key="9">
    <source>
        <dbReference type="Proteomes" id="UP000717328"/>
    </source>
</evidence>
<evidence type="ECO:0000256" key="6">
    <source>
        <dbReference type="SAM" id="MobiDB-lite"/>
    </source>
</evidence>
<evidence type="ECO:0000256" key="1">
    <source>
        <dbReference type="ARBA" id="ARBA00004141"/>
    </source>
</evidence>